<dbReference type="Gene3D" id="3.40.50.2300">
    <property type="match status" value="2"/>
</dbReference>
<dbReference type="SUPFAM" id="SSF53822">
    <property type="entry name" value="Periplasmic binding protein-like I"/>
    <property type="match status" value="1"/>
</dbReference>
<dbReference type="EMBL" id="CAJOBJ010023954">
    <property type="protein sequence ID" value="CAF4232501.1"/>
    <property type="molecule type" value="Genomic_DNA"/>
</dbReference>
<dbReference type="Pfam" id="PF01094">
    <property type="entry name" value="ANF_receptor"/>
    <property type="match status" value="1"/>
</dbReference>
<comment type="subcellular location">
    <subcellularLocation>
        <location evidence="1">Membrane</location>
        <topology evidence="1">Multi-pass membrane protein</topology>
    </subcellularLocation>
</comment>
<evidence type="ECO:0000256" key="1">
    <source>
        <dbReference type="ARBA" id="ARBA00004141"/>
    </source>
</evidence>
<evidence type="ECO:0000256" key="4">
    <source>
        <dbReference type="ARBA" id="ARBA00023040"/>
    </source>
</evidence>
<dbReference type="PRINTS" id="PR01176">
    <property type="entry name" value="GABABRECEPTR"/>
</dbReference>
<evidence type="ECO:0000256" key="8">
    <source>
        <dbReference type="ARBA" id="ARBA00023224"/>
    </source>
</evidence>
<keyword evidence="4" id="KW-0297">G-protein coupled receptor</keyword>
<evidence type="ECO:0000313" key="10">
    <source>
        <dbReference type="EMBL" id="CAF4232501.1"/>
    </source>
</evidence>
<keyword evidence="3" id="KW-1133">Transmembrane helix</keyword>
<protein>
    <recommendedName>
        <fullName evidence="9">Receptor ligand binding region domain-containing protein</fullName>
    </recommendedName>
</protein>
<dbReference type="GO" id="GO:0007214">
    <property type="term" value="P:gamma-aminobutyric acid signaling pathway"/>
    <property type="evidence" value="ECO:0007669"/>
    <property type="project" value="TreeGrafter"/>
</dbReference>
<dbReference type="Proteomes" id="UP000681967">
    <property type="component" value="Unassembled WGS sequence"/>
</dbReference>
<accession>A0A8S2T090</accession>
<keyword evidence="5" id="KW-0472">Membrane</keyword>
<feature type="non-terminal residue" evidence="10">
    <location>
        <position position="75"/>
    </location>
</feature>
<dbReference type="InterPro" id="IPR002455">
    <property type="entry name" value="GPCR3_GABA-B"/>
</dbReference>
<comment type="caution">
    <text evidence="10">The sequence shown here is derived from an EMBL/GenBank/DDBJ whole genome shotgun (WGS) entry which is preliminary data.</text>
</comment>
<reference evidence="10" key="1">
    <citation type="submission" date="2021-02" db="EMBL/GenBank/DDBJ databases">
        <authorList>
            <person name="Nowell W R."/>
        </authorList>
    </citation>
    <scope>NUCLEOTIDE SEQUENCE</scope>
</reference>
<keyword evidence="2" id="KW-0812">Transmembrane</keyword>
<keyword evidence="7" id="KW-0325">Glycoprotein</keyword>
<sequence>MLLGPACSPVSTAVGEAAKMWNLIVLSYGSSSPALSNRDRFRTFFRTHPPATLHNPTRIKFFDLFGWKRIAILIQ</sequence>
<organism evidence="10 12">
    <name type="scientific">Rotaria magnacalcarata</name>
    <dbReference type="NCBI Taxonomy" id="392030"/>
    <lineage>
        <taxon>Eukaryota</taxon>
        <taxon>Metazoa</taxon>
        <taxon>Spiralia</taxon>
        <taxon>Gnathifera</taxon>
        <taxon>Rotifera</taxon>
        <taxon>Eurotatoria</taxon>
        <taxon>Bdelloidea</taxon>
        <taxon>Philodinida</taxon>
        <taxon>Philodinidae</taxon>
        <taxon>Rotaria</taxon>
    </lineage>
</organism>
<dbReference type="GO" id="GO:0004965">
    <property type="term" value="F:G protein-coupled GABA receptor activity"/>
    <property type="evidence" value="ECO:0007669"/>
    <property type="project" value="InterPro"/>
</dbReference>
<dbReference type="PRINTS" id="PR00248">
    <property type="entry name" value="GPCRMGR"/>
</dbReference>
<feature type="domain" description="Receptor ligand binding region" evidence="9">
    <location>
        <begin position="2"/>
        <end position="74"/>
    </location>
</feature>
<dbReference type="InterPro" id="IPR001828">
    <property type="entry name" value="ANF_lig-bd_rcpt"/>
</dbReference>
<evidence type="ECO:0000256" key="6">
    <source>
        <dbReference type="ARBA" id="ARBA00023170"/>
    </source>
</evidence>
<dbReference type="InterPro" id="IPR000337">
    <property type="entry name" value="GPCR_3"/>
</dbReference>
<proteinExistence type="predicted"/>
<evidence type="ECO:0000256" key="2">
    <source>
        <dbReference type="ARBA" id="ARBA00022692"/>
    </source>
</evidence>
<dbReference type="Proteomes" id="UP000681720">
    <property type="component" value="Unassembled WGS sequence"/>
</dbReference>
<gene>
    <name evidence="11" type="ORF">BYL167_LOCUS78438</name>
    <name evidence="10" type="ORF">GIL414_LOCUS22906</name>
</gene>
<dbReference type="EMBL" id="CAJOBH010287911">
    <property type="protein sequence ID" value="CAF5177507.1"/>
    <property type="molecule type" value="Genomic_DNA"/>
</dbReference>
<keyword evidence="8" id="KW-0807">Transducer</keyword>
<dbReference type="AlphaFoldDB" id="A0A8S2T090"/>
<dbReference type="GO" id="GO:0038039">
    <property type="term" value="C:G protein-coupled receptor heterodimeric complex"/>
    <property type="evidence" value="ECO:0007669"/>
    <property type="project" value="TreeGrafter"/>
</dbReference>
<dbReference type="PANTHER" id="PTHR10519">
    <property type="entry name" value="GABA-B RECEPTOR"/>
    <property type="match status" value="1"/>
</dbReference>
<dbReference type="InterPro" id="IPR028082">
    <property type="entry name" value="Peripla_BP_I"/>
</dbReference>
<name>A0A8S2T090_9BILA</name>
<evidence type="ECO:0000259" key="9">
    <source>
        <dbReference type="Pfam" id="PF01094"/>
    </source>
</evidence>
<evidence type="ECO:0000256" key="7">
    <source>
        <dbReference type="ARBA" id="ARBA00023180"/>
    </source>
</evidence>
<dbReference type="PANTHER" id="PTHR10519:SF77">
    <property type="entry name" value="GAMMA-AMINOBUTYRIC ACID TYPE B RECEPTOR SUBUNIT 1"/>
    <property type="match status" value="1"/>
</dbReference>
<evidence type="ECO:0000256" key="5">
    <source>
        <dbReference type="ARBA" id="ARBA00023136"/>
    </source>
</evidence>
<evidence type="ECO:0000313" key="12">
    <source>
        <dbReference type="Proteomes" id="UP000681720"/>
    </source>
</evidence>
<evidence type="ECO:0000313" key="11">
    <source>
        <dbReference type="EMBL" id="CAF5177507.1"/>
    </source>
</evidence>
<evidence type="ECO:0000256" key="3">
    <source>
        <dbReference type="ARBA" id="ARBA00022989"/>
    </source>
</evidence>
<keyword evidence="6" id="KW-0675">Receptor</keyword>